<dbReference type="AlphaFoldDB" id="A0ABD2ZFJ5"/>
<name>A0ABD2ZFJ5_9GENT</name>
<protein>
    <submittedName>
        <fullName evidence="1">Uncharacterized protein</fullName>
    </submittedName>
</protein>
<organism evidence="1 2">
    <name type="scientific">Cinchona calisaya</name>
    <dbReference type="NCBI Taxonomy" id="153742"/>
    <lineage>
        <taxon>Eukaryota</taxon>
        <taxon>Viridiplantae</taxon>
        <taxon>Streptophyta</taxon>
        <taxon>Embryophyta</taxon>
        <taxon>Tracheophyta</taxon>
        <taxon>Spermatophyta</taxon>
        <taxon>Magnoliopsida</taxon>
        <taxon>eudicotyledons</taxon>
        <taxon>Gunneridae</taxon>
        <taxon>Pentapetalae</taxon>
        <taxon>asterids</taxon>
        <taxon>lamiids</taxon>
        <taxon>Gentianales</taxon>
        <taxon>Rubiaceae</taxon>
        <taxon>Cinchonoideae</taxon>
        <taxon>Cinchoneae</taxon>
        <taxon>Cinchona</taxon>
    </lineage>
</organism>
<comment type="caution">
    <text evidence="1">The sequence shown here is derived from an EMBL/GenBank/DDBJ whole genome shotgun (WGS) entry which is preliminary data.</text>
</comment>
<reference evidence="1 2" key="1">
    <citation type="submission" date="2024-11" db="EMBL/GenBank/DDBJ databases">
        <title>A near-complete genome assembly of Cinchona calisaya.</title>
        <authorList>
            <person name="Lian D.C."/>
            <person name="Zhao X.W."/>
            <person name="Wei L."/>
        </authorList>
    </citation>
    <scope>NUCLEOTIDE SEQUENCE [LARGE SCALE GENOMIC DNA]</scope>
    <source>
        <tissue evidence="1">Nenye</tissue>
    </source>
</reference>
<dbReference type="EMBL" id="JBJUIK010000010">
    <property type="protein sequence ID" value="KAL3517050.1"/>
    <property type="molecule type" value="Genomic_DNA"/>
</dbReference>
<evidence type="ECO:0000313" key="2">
    <source>
        <dbReference type="Proteomes" id="UP001630127"/>
    </source>
</evidence>
<proteinExistence type="predicted"/>
<evidence type="ECO:0000313" key="1">
    <source>
        <dbReference type="EMBL" id="KAL3517050.1"/>
    </source>
</evidence>
<accession>A0ABD2ZFJ5</accession>
<sequence>MANMAQQFRYSSLADHFHYSSPSPHNRLHHNTLFRSRSTTIPRPPFPLQLYYYYSSFFVEPKFQLAFAGGNCDDGINGNGVGVVVVTITPFPHPHSSRALTVPSDPLEIF</sequence>
<gene>
    <name evidence="1" type="ORF">ACH5RR_023952</name>
</gene>
<dbReference type="Proteomes" id="UP001630127">
    <property type="component" value="Unassembled WGS sequence"/>
</dbReference>
<keyword evidence="2" id="KW-1185">Reference proteome</keyword>